<dbReference type="Proteomes" id="UP000260649">
    <property type="component" value="Unassembled WGS sequence"/>
</dbReference>
<dbReference type="InterPro" id="IPR003509">
    <property type="entry name" value="UPF0102_YraN-like"/>
</dbReference>
<dbReference type="OrthoDB" id="9802516at2"/>
<gene>
    <name evidence="3" type="ORF">DV520_03450</name>
</gene>
<dbReference type="PANTHER" id="PTHR34039">
    <property type="entry name" value="UPF0102 PROTEIN YRAN"/>
    <property type="match status" value="1"/>
</dbReference>
<dbReference type="PANTHER" id="PTHR34039:SF1">
    <property type="entry name" value="UPF0102 PROTEIN YRAN"/>
    <property type="match status" value="1"/>
</dbReference>
<keyword evidence="4" id="KW-1185">Reference proteome</keyword>
<dbReference type="Gene3D" id="3.40.1350.10">
    <property type="match status" value="1"/>
</dbReference>
<dbReference type="GeneID" id="97994798"/>
<dbReference type="Pfam" id="PF02021">
    <property type="entry name" value="UPF0102"/>
    <property type="match status" value="1"/>
</dbReference>
<evidence type="ECO:0000313" key="3">
    <source>
        <dbReference type="EMBL" id="RFT07061.1"/>
    </source>
</evidence>
<sequence length="122" mass="14284">MRGGDRTSLGLWGEKQAARYLRKQGFRVLENRFRCREGEIDLVVSRGPYLCFVEVKLRRNAEMAEAREFVTPGKQRRVRTAALYYLMEHPSPLQPRFDVVEVYAPQGESTRKPVVRHWEGVF</sequence>
<dbReference type="InterPro" id="IPR011856">
    <property type="entry name" value="tRNA_endonuc-like_dom_sf"/>
</dbReference>
<evidence type="ECO:0000256" key="2">
    <source>
        <dbReference type="HAMAP-Rule" id="MF_00048"/>
    </source>
</evidence>
<dbReference type="AlphaFoldDB" id="A0A3E2B518"/>
<reference evidence="3 4" key="1">
    <citation type="submission" date="2018-07" db="EMBL/GenBank/DDBJ databases">
        <title>GABA Modulating Bacteria of the Human Gut Microbiota.</title>
        <authorList>
            <person name="Strandwitz P."/>
            <person name="Kim K.H."/>
            <person name="Terekhova D."/>
            <person name="Liu J.K."/>
            <person name="Sharma A."/>
            <person name="Levering J."/>
            <person name="Mcdonald D."/>
            <person name="Dietrich D."/>
            <person name="Ramadhar T.R."/>
            <person name="Lekbua A."/>
            <person name="Mroue N."/>
            <person name="Liston C."/>
            <person name="Stewart E.J."/>
            <person name="Dubin M.J."/>
            <person name="Zengler K."/>
            <person name="Knight R."/>
            <person name="Gilbert J.A."/>
            <person name="Clardy J."/>
            <person name="Lewis K."/>
        </authorList>
    </citation>
    <scope>NUCLEOTIDE SEQUENCE [LARGE SCALE GENOMIC DNA]</scope>
    <source>
        <strain evidence="3 4">KLE1738</strain>
    </source>
</reference>
<dbReference type="EMBL" id="QQRQ01000004">
    <property type="protein sequence ID" value="RFT07061.1"/>
    <property type="molecule type" value="Genomic_DNA"/>
</dbReference>
<dbReference type="InterPro" id="IPR011335">
    <property type="entry name" value="Restrct_endonuc-II-like"/>
</dbReference>
<dbReference type="CDD" id="cd20736">
    <property type="entry name" value="PoNe_Nuclease"/>
    <property type="match status" value="1"/>
</dbReference>
<name>A0A3E2B518_9FIRM</name>
<comment type="similarity">
    <text evidence="1 2">Belongs to the UPF0102 family.</text>
</comment>
<dbReference type="RefSeq" id="WP_117141809.1">
    <property type="nucleotide sequence ID" value="NZ_CAKXKJ010000001.1"/>
</dbReference>
<dbReference type="HAMAP" id="MF_00048">
    <property type="entry name" value="UPF0102"/>
    <property type="match status" value="1"/>
</dbReference>
<dbReference type="NCBIfam" id="NF009150">
    <property type="entry name" value="PRK12497.1-3"/>
    <property type="match status" value="1"/>
</dbReference>
<proteinExistence type="inferred from homology"/>
<comment type="caution">
    <text evidence="3">The sequence shown here is derived from an EMBL/GenBank/DDBJ whole genome shotgun (WGS) entry which is preliminary data.</text>
</comment>
<protein>
    <recommendedName>
        <fullName evidence="2">UPF0102 protein DV520_03450</fullName>
    </recommendedName>
</protein>
<dbReference type="GO" id="GO:0003676">
    <property type="term" value="F:nucleic acid binding"/>
    <property type="evidence" value="ECO:0007669"/>
    <property type="project" value="InterPro"/>
</dbReference>
<accession>A0A3E2B518</accession>
<organism evidence="3 4">
    <name type="scientific">Evtepia gabavorous</name>
    <dbReference type="NCBI Taxonomy" id="2211183"/>
    <lineage>
        <taxon>Bacteria</taxon>
        <taxon>Bacillati</taxon>
        <taxon>Bacillota</taxon>
        <taxon>Clostridia</taxon>
        <taxon>Eubacteriales</taxon>
        <taxon>Evtepia</taxon>
    </lineage>
</organism>
<dbReference type="SUPFAM" id="SSF52980">
    <property type="entry name" value="Restriction endonuclease-like"/>
    <property type="match status" value="1"/>
</dbReference>
<evidence type="ECO:0000256" key="1">
    <source>
        <dbReference type="ARBA" id="ARBA00006738"/>
    </source>
</evidence>
<evidence type="ECO:0000313" key="4">
    <source>
        <dbReference type="Proteomes" id="UP000260649"/>
    </source>
</evidence>